<feature type="compositionally biased region" description="Polar residues" evidence="1">
    <location>
        <begin position="588"/>
        <end position="606"/>
    </location>
</feature>
<proteinExistence type="predicted"/>
<dbReference type="Proteomes" id="UP001556367">
    <property type="component" value="Unassembled WGS sequence"/>
</dbReference>
<evidence type="ECO:0000313" key="3">
    <source>
        <dbReference type="EMBL" id="KAL0960023.1"/>
    </source>
</evidence>
<accession>A0ABR3JXJ0</accession>
<name>A0ABR3JXJ0_9AGAR</name>
<feature type="compositionally biased region" description="Low complexity" evidence="1">
    <location>
        <begin position="350"/>
        <end position="361"/>
    </location>
</feature>
<dbReference type="EMBL" id="JASNQZ010000002">
    <property type="protein sequence ID" value="KAL0960023.1"/>
    <property type="molecule type" value="Genomic_DNA"/>
</dbReference>
<feature type="region of interest" description="Disordered" evidence="1">
    <location>
        <begin position="585"/>
        <end position="608"/>
    </location>
</feature>
<feature type="compositionally biased region" description="Low complexity" evidence="1">
    <location>
        <begin position="267"/>
        <end position="294"/>
    </location>
</feature>
<feature type="region of interest" description="Disordered" evidence="1">
    <location>
        <begin position="525"/>
        <end position="563"/>
    </location>
</feature>
<feature type="region of interest" description="Disordered" evidence="1">
    <location>
        <begin position="35"/>
        <end position="57"/>
    </location>
</feature>
<feature type="region of interest" description="Disordered" evidence="1">
    <location>
        <begin position="348"/>
        <end position="369"/>
    </location>
</feature>
<feature type="region of interest" description="Disordered" evidence="1">
    <location>
        <begin position="85"/>
        <end position="168"/>
    </location>
</feature>
<feature type="compositionally biased region" description="Acidic residues" evidence="1">
    <location>
        <begin position="87"/>
        <end position="105"/>
    </location>
</feature>
<feature type="compositionally biased region" description="Polar residues" evidence="1">
    <location>
        <begin position="301"/>
        <end position="311"/>
    </location>
</feature>
<reference evidence="4" key="1">
    <citation type="submission" date="2024-06" db="EMBL/GenBank/DDBJ databases">
        <title>Multi-omics analyses provide insights into the biosynthesis of the anticancer antibiotic pleurotin in Hohenbuehelia grisea.</title>
        <authorList>
            <person name="Weaver J.A."/>
            <person name="Alberti F."/>
        </authorList>
    </citation>
    <scope>NUCLEOTIDE SEQUENCE [LARGE SCALE GENOMIC DNA]</scope>
    <source>
        <strain evidence="4">T-177</strain>
    </source>
</reference>
<organism evidence="3 4">
    <name type="scientific">Hohenbuehelia grisea</name>
    <dbReference type="NCBI Taxonomy" id="104357"/>
    <lineage>
        <taxon>Eukaryota</taxon>
        <taxon>Fungi</taxon>
        <taxon>Dikarya</taxon>
        <taxon>Basidiomycota</taxon>
        <taxon>Agaricomycotina</taxon>
        <taxon>Agaricomycetes</taxon>
        <taxon>Agaricomycetidae</taxon>
        <taxon>Agaricales</taxon>
        <taxon>Pleurotineae</taxon>
        <taxon>Pleurotaceae</taxon>
        <taxon>Hohenbuehelia</taxon>
    </lineage>
</organism>
<gene>
    <name evidence="3" type="ORF">HGRIS_011671</name>
</gene>
<evidence type="ECO:0000313" key="4">
    <source>
        <dbReference type="Proteomes" id="UP001556367"/>
    </source>
</evidence>
<feature type="region of interest" description="Disordered" evidence="1">
    <location>
        <begin position="866"/>
        <end position="895"/>
    </location>
</feature>
<feature type="compositionally biased region" description="Polar residues" evidence="1">
    <location>
        <begin position="145"/>
        <end position="157"/>
    </location>
</feature>
<feature type="region of interest" description="Disordered" evidence="1">
    <location>
        <begin position="259"/>
        <end position="320"/>
    </location>
</feature>
<keyword evidence="2" id="KW-0732">Signal</keyword>
<sequence length="895" mass="93091">MPVRISQRFFLLLASPVVFSGLSVSYAAPAPSADPYSPSTFPSFAHGGPSIQSANGDQSAGLAILGSINSEKAVLDPRSVEFCARDCDDDDPDCDEYDSDDDDSDRDGPVKDTGSLSNKLSPKARAVPTKAEKFEDESYSPEETLPSSAPPQDSNLGQLKVDQSGPKAVNKLPTPAFPRGLVSHRAVHHRGLSTNHHRELQAPQVHVVLSPASDPANIEPNLSRGPLHVVNFVIGKTEMPMGTPLDPSLAHALDTALAGSPRPIEQSSPNGSSASSDPPAGHDAAIGAQSGADAAPHEDNGSSSATGSSQPPADEGLPASLNPIASLLQTHVPLSVGTALAVVPQSALHSGSPSVSSEAPSLYTSLSTPTDATSISISVHTPSSASTKTELSVTSSTSAFSSHSATVQPSSASMHFWGPGLAAVSGLSRMNTVVSSPTQLSPAPNVSSGAHRRAVTYGAIGCILVFSAVVLSGIGCVLRSRAAKARASRGIGSDDGWDIVEAGARRGGPKSGVVDEKEKRLLASPAISEVGLQTGEDAERRGGKGKRKDSLESHRQRLPSPQIPTINRIPTQVVKPAGRALVVDGKLSSASTTRREPNTNSGSTSGAADAERVIDIKAYDLGSRFSVTSTDYPCSEDFGSLPSMHSLEIVDIELADNVKKFVSFDVDKPVEVPRIEEPVRSAPVAPQVEIPVVSPQVMAALAMMTTPELETTALLGAHALEGEAAKEADTVRGGNAFWLGSVNEEAYGTPKKGRAGTSARPASAAETVFSVGESMDESDRATTSECRPQSCVETIASRYPSSRFTRGSGSEWEIALTYAQGSQGQKSVASLPYTGVGDADSMPGCASVTEEARRAGAAAIVKSIDEEDVGQESRDGRGSAYTMYRRSDWQLDAAN</sequence>
<comment type="caution">
    <text evidence="3">The sequence shown here is derived from an EMBL/GenBank/DDBJ whole genome shotgun (WGS) entry which is preliminary data.</text>
</comment>
<feature type="signal peptide" evidence="2">
    <location>
        <begin position="1"/>
        <end position="27"/>
    </location>
</feature>
<evidence type="ECO:0000256" key="1">
    <source>
        <dbReference type="SAM" id="MobiDB-lite"/>
    </source>
</evidence>
<evidence type="ECO:0000256" key="2">
    <source>
        <dbReference type="SAM" id="SignalP"/>
    </source>
</evidence>
<protein>
    <submittedName>
        <fullName evidence="3">Uncharacterized protein</fullName>
    </submittedName>
</protein>
<keyword evidence="4" id="KW-1185">Reference proteome</keyword>
<feature type="chain" id="PRO_5045360131" evidence="2">
    <location>
        <begin position="28"/>
        <end position="895"/>
    </location>
</feature>
<feature type="compositionally biased region" description="Basic and acidic residues" evidence="1">
    <location>
        <begin position="537"/>
        <end position="555"/>
    </location>
</feature>